<reference evidence="4" key="1">
    <citation type="submission" date="2016-10" db="EMBL/GenBank/DDBJ databases">
        <authorList>
            <person name="Varghese N."/>
            <person name="Submissions S."/>
        </authorList>
    </citation>
    <scope>NUCLEOTIDE SEQUENCE [LARGE SCALE GENOMIC DNA]</scope>
    <source>
        <strain evidence="4">IBRC-M 10043</strain>
    </source>
</reference>
<dbReference type="InterPro" id="IPR006015">
    <property type="entry name" value="Universal_stress_UspA"/>
</dbReference>
<dbReference type="AlphaFoldDB" id="A0A1H8F8Z0"/>
<dbReference type="PRINTS" id="PR01438">
    <property type="entry name" value="UNVRSLSTRESS"/>
</dbReference>
<sequence length="163" mass="17215">MVDRDYDTILVPTDGSEGALAAAEHAVGLAERYDATIHALAVVDVDDVALTTPTDTDLGDLKSTLRTQAQADIDEIVSLAGAEGQSTEEAIVPDTEEAILVGVPHRAIVDYVEDEGIDLVVMGTHGRQGLQRVLLGSVAERVVRTSPAPVMTIRPTDEDADEA</sequence>
<protein>
    <submittedName>
        <fullName evidence="3">Nucleotide-binding universal stress protein, UspA family</fullName>
    </submittedName>
</protein>
<accession>A0A1H8F8Z0</accession>
<gene>
    <name evidence="3" type="ORF">SAMN05216388_1002224</name>
</gene>
<evidence type="ECO:0000313" key="4">
    <source>
        <dbReference type="Proteomes" id="UP000198775"/>
    </source>
</evidence>
<name>A0A1H8F8Z0_9EURY</name>
<dbReference type="Proteomes" id="UP000198775">
    <property type="component" value="Unassembled WGS sequence"/>
</dbReference>
<keyword evidence="4" id="KW-1185">Reference proteome</keyword>
<dbReference type="OrthoDB" id="105697at2157"/>
<comment type="similarity">
    <text evidence="1">Belongs to the universal stress protein A family.</text>
</comment>
<feature type="domain" description="UspA" evidence="2">
    <location>
        <begin position="6"/>
        <end position="154"/>
    </location>
</feature>
<dbReference type="SUPFAM" id="SSF52402">
    <property type="entry name" value="Adenine nucleotide alpha hydrolases-like"/>
    <property type="match status" value="1"/>
</dbReference>
<dbReference type="PANTHER" id="PTHR46268">
    <property type="entry name" value="STRESS RESPONSE PROTEIN NHAX"/>
    <property type="match status" value="1"/>
</dbReference>
<dbReference type="PANTHER" id="PTHR46268:SF6">
    <property type="entry name" value="UNIVERSAL STRESS PROTEIN UP12"/>
    <property type="match status" value="1"/>
</dbReference>
<dbReference type="InterPro" id="IPR014729">
    <property type="entry name" value="Rossmann-like_a/b/a_fold"/>
</dbReference>
<dbReference type="EMBL" id="FOCX01000002">
    <property type="protein sequence ID" value="SEN28192.1"/>
    <property type="molecule type" value="Genomic_DNA"/>
</dbReference>
<evidence type="ECO:0000313" key="3">
    <source>
        <dbReference type="EMBL" id="SEN28192.1"/>
    </source>
</evidence>
<dbReference type="Gene3D" id="3.40.50.620">
    <property type="entry name" value="HUPs"/>
    <property type="match status" value="1"/>
</dbReference>
<evidence type="ECO:0000259" key="2">
    <source>
        <dbReference type="Pfam" id="PF00582"/>
    </source>
</evidence>
<proteinExistence type="inferred from homology"/>
<dbReference type="Pfam" id="PF00582">
    <property type="entry name" value="Usp"/>
    <property type="match status" value="1"/>
</dbReference>
<dbReference type="RefSeq" id="WP_092657543.1">
    <property type="nucleotide sequence ID" value="NZ_FOCX01000002.1"/>
</dbReference>
<dbReference type="InterPro" id="IPR006016">
    <property type="entry name" value="UspA"/>
</dbReference>
<dbReference type="PIRSF" id="PIRSF006276">
    <property type="entry name" value="UspA"/>
    <property type="match status" value="1"/>
</dbReference>
<organism evidence="3 4">
    <name type="scientific">Halorientalis persicus</name>
    <dbReference type="NCBI Taxonomy" id="1367881"/>
    <lineage>
        <taxon>Archaea</taxon>
        <taxon>Methanobacteriati</taxon>
        <taxon>Methanobacteriota</taxon>
        <taxon>Stenosarchaea group</taxon>
        <taxon>Halobacteria</taxon>
        <taxon>Halobacteriales</taxon>
        <taxon>Haloarculaceae</taxon>
        <taxon>Halorientalis</taxon>
    </lineage>
</organism>
<dbReference type="CDD" id="cd00293">
    <property type="entry name" value="USP-like"/>
    <property type="match status" value="1"/>
</dbReference>
<evidence type="ECO:0000256" key="1">
    <source>
        <dbReference type="ARBA" id="ARBA00008791"/>
    </source>
</evidence>